<dbReference type="Gene3D" id="1.25.40.10">
    <property type="entry name" value="Tetratricopeptide repeat domain"/>
    <property type="match status" value="1"/>
</dbReference>
<dbReference type="Pfam" id="PF07720">
    <property type="entry name" value="TPR_3"/>
    <property type="match status" value="1"/>
</dbReference>
<evidence type="ECO:0000256" key="1">
    <source>
        <dbReference type="ARBA" id="ARBA00010244"/>
    </source>
</evidence>
<dbReference type="EMBL" id="AE016825">
    <property type="protein sequence ID" value="AAQ60248.1"/>
    <property type="molecule type" value="Genomic_DNA"/>
</dbReference>
<dbReference type="PIRSF" id="PIRSF003165">
    <property type="entry name" value="Chaperone_SicA"/>
    <property type="match status" value="1"/>
</dbReference>
<dbReference type="Proteomes" id="UP000001424">
    <property type="component" value="Chromosome"/>
</dbReference>
<dbReference type="InterPro" id="IPR005415">
    <property type="entry name" value="T3SS_Ca_resp_chp_LcrH/SycD"/>
</dbReference>
<accession>Q7NUW9</accession>
<evidence type="ECO:0000313" key="4">
    <source>
        <dbReference type="Proteomes" id="UP000001424"/>
    </source>
</evidence>
<gene>
    <name evidence="3" type="primary">cesD</name>
    <name evidence="3" type="ordered locus">CV_2578</name>
</gene>
<dbReference type="NCBIfam" id="TIGR02552">
    <property type="entry name" value="LcrH_SycD"/>
    <property type="match status" value="1"/>
</dbReference>
<dbReference type="RefSeq" id="WP_011136125.1">
    <property type="nucleotide sequence ID" value="NC_005085.1"/>
</dbReference>
<proteinExistence type="inferred from homology"/>
<dbReference type="AlphaFoldDB" id="Q7NUW9"/>
<dbReference type="STRING" id="243365.CV_2578"/>
<comment type="similarity">
    <text evidence="1">Belongs to the LcrH/SycD chaperone family.</text>
</comment>
<dbReference type="HOGENOM" id="CLU_093829_3_1_4"/>
<dbReference type="InterPro" id="IPR016379">
    <property type="entry name" value="T3SS_Ca_resp_chp_LcrH/SycD_sub"/>
</dbReference>
<protein>
    <submittedName>
        <fullName evidence="3">Type III secretion system CesD protein</fullName>
    </submittedName>
</protein>
<reference evidence="3 4" key="1">
    <citation type="journal article" date="2003" name="Proc. Natl. Acad. Sci. U.S.A.">
        <title>The complete genome sequence of Chromobacterium violaceum reveals remarkable and exploitable bacterial adaptability.</title>
        <authorList>
            <person name="Vasconcelos A.T.R."/>
            <person name="de Almeida D.F."/>
            <person name="Almeida F.C."/>
            <person name="de Almeida L.G.P."/>
            <person name="de Almeida R."/>
            <person name="Goncalves J.A.A."/>
            <person name="Andrade E.M."/>
            <person name="Antonio R.V."/>
            <person name="Araripe J."/>
            <person name="de Araujo M.F.F."/>
            <person name="Filho S.A."/>
            <person name="Azevedo V."/>
            <person name="Batista A.J."/>
            <person name="Bataus L.A.M."/>
            <person name="Batista J.S."/>
            <person name="Belo A."/>
            <person name="vander Berg C."/>
            <person name="Blamey J."/>
            <person name="Bogo M."/>
            <person name="Bonato S."/>
            <person name="Bordignon J."/>
            <person name="Brito C.A."/>
            <person name="Brocchi M."/>
            <person name="Burity H.A."/>
            <person name="Camargo A.A."/>
            <person name="Cardoso D.D.P."/>
            <person name="Carneiro N.P."/>
            <person name="Carraro D.M."/>
            <person name="Carvalho C.M.B."/>
            <person name="Cascardo J.C.M."/>
            <person name="Cavada B.S."/>
            <person name="Chueire L.M.O."/>
            <person name="Pasa T.B.C."/>
            <person name="Duran N."/>
            <person name="Fagundes N."/>
            <person name="Falcao C.L."/>
            <person name="Fantinatti F."/>
            <person name="Farias I.P."/>
            <person name="Felipe M.S.S."/>
            <person name="Ferrari L.P."/>
            <person name="Ferro J.A."/>
            <person name="Ferro M.I.T."/>
            <person name="Franco G.R."/>
            <person name="Freitas N.S.A."/>
            <person name="Furlan L.R."/>
            <person name="Gazzinelli R.T."/>
            <person name="Gomes E.A."/>
            <person name="Goncalves P.R."/>
            <person name="Grangeiro T.B."/>
            <person name="Grattapaglia D."/>
            <person name="Grisard E.C."/>
            <person name="Guimaraes C.T."/>
            <person name="Hanna E.S."/>
            <person name="Hungria M."/>
            <person name="Jardim S.N."/>
            <person name="Laurino J."/>
            <person name="Leoi L.C.T."/>
            <person name="Fassarella L."/>
            <person name="Lima A."/>
            <person name="Loureiro M.F."/>
            <person name="Lyra M.C.P."/>
            <person name="Macedo M."/>
            <person name="Madeira H.M.F."/>
            <person name="Manfio G.P."/>
            <person name="Maranhao A.Q."/>
            <person name="Martins W.S."/>
            <person name="di Mauro S.M.Z."/>
            <person name="de Medeiros S.R.B."/>
            <person name="Meissner R.D.V."/>
            <person name="Menck C.F.M."/>
            <person name="Moreira M.A.M."/>
            <person name="Nascimento F.F."/>
            <person name="Nicolas M.F."/>
            <person name="Oliveira J.G."/>
            <person name="Oliveira S.C."/>
            <person name="Paixao R.F.C."/>
            <person name="Parente J.A."/>
            <person name="Pedrosa F.O."/>
            <person name="Pena S.J.D."/>
            <person name="Perreira J.O."/>
            <person name="Perreira M."/>
            <person name="Pinto L.S.R.C."/>
            <person name="Pinto L.S."/>
            <person name="Porto J.I.R."/>
            <person name="Potrich D.P."/>
            <person name="Neto C.E.R."/>
            <person name="Reis A.M.M."/>
            <person name="Rigo L.U."/>
            <person name="Rondinelli E."/>
            <person name="dos Santos E.B.P."/>
            <person name="Santos F.R."/>
            <person name="Schneider M.P.C."/>
            <person name="Seuanez H.N."/>
            <person name="Silva A.M.R."/>
            <person name="da Silva A.L.C."/>
            <person name="Silva D.W."/>
            <person name="Silva R."/>
            <person name="Simoes I.C."/>
            <person name="Simon D."/>
            <person name="Soares C.M.A."/>
            <person name="Soares R.B.A."/>
            <person name="Souza E.M."/>
            <person name="Souza K.R.L."/>
            <person name="Souza R.C."/>
            <person name="Steffens M.B.R."/>
            <person name="Steindel M."/>
            <person name="Teixeira S.R."/>
            <person name="Urmenyi T."/>
            <person name="Vettore A."/>
            <person name="Wassem R."/>
            <person name="Zaha A."/>
            <person name="Simpson A.J.G."/>
        </authorList>
    </citation>
    <scope>NUCLEOTIDE SEQUENCE [LARGE SCALE GENOMIC DNA]</scope>
    <source>
        <strain evidence="4">ATCC 12472 / DSM 30191 / JCM 1249 / NBRC 12614 / NCIMB 9131 / NCTC 9757</strain>
    </source>
</reference>
<keyword evidence="4" id="KW-1185">Reference proteome</keyword>
<dbReference type="OrthoDB" id="8591320at2"/>
<evidence type="ECO:0000313" key="3">
    <source>
        <dbReference type="EMBL" id="AAQ60248.1"/>
    </source>
</evidence>
<dbReference type="InterPro" id="IPR011716">
    <property type="entry name" value="TPR-3"/>
</dbReference>
<evidence type="ECO:0000256" key="2">
    <source>
        <dbReference type="ARBA" id="ARBA00023186"/>
    </source>
</evidence>
<dbReference type="SUPFAM" id="SSF48452">
    <property type="entry name" value="TPR-like"/>
    <property type="match status" value="1"/>
</dbReference>
<dbReference type="eggNOG" id="COG0457">
    <property type="taxonomic scope" value="Bacteria"/>
</dbReference>
<organism evidence="3 4">
    <name type="scientific">Chromobacterium violaceum (strain ATCC 12472 / DSM 30191 / JCM 1249 / CCUG 213 / NBRC 12614 / NCIMB 9131 / NCTC 9757 / MK)</name>
    <dbReference type="NCBI Taxonomy" id="243365"/>
    <lineage>
        <taxon>Bacteria</taxon>
        <taxon>Pseudomonadati</taxon>
        <taxon>Pseudomonadota</taxon>
        <taxon>Betaproteobacteria</taxon>
        <taxon>Neisseriales</taxon>
        <taxon>Chromobacteriaceae</taxon>
        <taxon>Chromobacterium</taxon>
    </lineage>
</organism>
<name>Q7NUW9_CHRVO</name>
<sequence>MTDIHHQPEQTDDELYRHFFSRGGSLRLLADIQGEDLESLYGYAKQLFDGGEIAAARNVYQLLSTLDHWNFDYLLALGLCHQRLGAHNEAVVCFGRAGLIKVDDPRAAFYAGISYRLDGNAEYASKAFKAAINWCGEQIDYQAIKASAVDMLALQQEEVPC</sequence>
<dbReference type="PRINTS" id="PR01595">
    <property type="entry name" value="SYCDCHAPRONE"/>
</dbReference>
<dbReference type="KEGG" id="cvi:CV_2578"/>
<keyword evidence="2" id="KW-0143">Chaperone</keyword>
<dbReference type="InterPro" id="IPR011990">
    <property type="entry name" value="TPR-like_helical_dom_sf"/>
</dbReference>